<dbReference type="PROSITE" id="PS50943">
    <property type="entry name" value="HTH_CROC1"/>
    <property type="match status" value="1"/>
</dbReference>
<dbReference type="AlphaFoldDB" id="A0A4Q5L9J5"/>
<dbReference type="Proteomes" id="UP000294155">
    <property type="component" value="Unassembled WGS sequence"/>
</dbReference>
<protein>
    <submittedName>
        <fullName evidence="2">Helix-turn-helix domain-containing protein</fullName>
    </submittedName>
</protein>
<evidence type="ECO:0000313" key="2">
    <source>
        <dbReference type="EMBL" id="RYU78213.1"/>
    </source>
</evidence>
<evidence type="ECO:0000313" key="3">
    <source>
        <dbReference type="Proteomes" id="UP000294155"/>
    </source>
</evidence>
<dbReference type="OrthoDB" id="886655at2"/>
<reference evidence="2 3" key="1">
    <citation type="submission" date="2019-02" db="EMBL/GenBank/DDBJ databases">
        <title>Bacterial novel species isolated from soil.</title>
        <authorList>
            <person name="Jung H.-Y."/>
        </authorList>
    </citation>
    <scope>NUCLEOTIDE SEQUENCE [LARGE SCALE GENOMIC DNA]</scope>
    <source>
        <strain evidence="2 3">1-3-3-3</strain>
    </source>
</reference>
<dbReference type="CDD" id="cd00093">
    <property type="entry name" value="HTH_XRE"/>
    <property type="match status" value="1"/>
</dbReference>
<feature type="domain" description="HTH cro/C1-type" evidence="1">
    <location>
        <begin position="12"/>
        <end position="55"/>
    </location>
</feature>
<dbReference type="GO" id="GO:0003677">
    <property type="term" value="F:DNA binding"/>
    <property type="evidence" value="ECO:0007669"/>
    <property type="project" value="InterPro"/>
</dbReference>
<proteinExistence type="predicted"/>
<dbReference type="Pfam" id="PF01381">
    <property type="entry name" value="HTH_3"/>
    <property type="match status" value="1"/>
</dbReference>
<dbReference type="SUPFAM" id="SSF47413">
    <property type="entry name" value="lambda repressor-like DNA-binding domains"/>
    <property type="match status" value="1"/>
</dbReference>
<comment type="caution">
    <text evidence="2">The sequence shown here is derived from an EMBL/GenBank/DDBJ whole genome shotgun (WGS) entry which is preliminary data.</text>
</comment>
<name>A0A4Q5L9J5_9BACT</name>
<dbReference type="Gene3D" id="1.10.260.40">
    <property type="entry name" value="lambda repressor-like DNA-binding domains"/>
    <property type="match status" value="1"/>
</dbReference>
<dbReference type="InterPro" id="IPR010982">
    <property type="entry name" value="Lambda_DNA-bd_dom_sf"/>
</dbReference>
<dbReference type="InterPro" id="IPR001387">
    <property type="entry name" value="Cro/C1-type_HTH"/>
</dbReference>
<dbReference type="EMBL" id="SEWE01000033">
    <property type="protein sequence ID" value="RYU78213.1"/>
    <property type="molecule type" value="Genomic_DNA"/>
</dbReference>
<dbReference type="RefSeq" id="WP_129921921.1">
    <property type="nucleotide sequence ID" value="NZ_SEWE01000033.1"/>
</dbReference>
<sequence>MPRKSIPSTTLLAQVRKYFGLEQQELAAYLGITGAHVGHLEAGRRAITSRVLLRLHPLAARLPPDAPARPAPPAPEVPPPGLPAADLLEARLDTCCHQAAKLRRELRKLAMIQAGARRWLEVLPGLLAAPALPEVLTTPGEATRTRQWLLSRQEQAHATLHDPADAARYHLLRLRAEALEAEAAGLAALLGDRAGARPA</sequence>
<keyword evidence="3" id="KW-1185">Reference proteome</keyword>
<evidence type="ECO:0000259" key="1">
    <source>
        <dbReference type="PROSITE" id="PS50943"/>
    </source>
</evidence>
<organism evidence="2 3">
    <name type="scientific">Hymenobacter persicinus</name>
    <dbReference type="NCBI Taxonomy" id="2025506"/>
    <lineage>
        <taxon>Bacteria</taxon>
        <taxon>Pseudomonadati</taxon>
        <taxon>Bacteroidota</taxon>
        <taxon>Cytophagia</taxon>
        <taxon>Cytophagales</taxon>
        <taxon>Hymenobacteraceae</taxon>
        <taxon>Hymenobacter</taxon>
    </lineage>
</organism>
<accession>A0A4Q5L9J5</accession>
<gene>
    <name evidence="2" type="ORF">EWM57_14725</name>
</gene>